<dbReference type="InterPro" id="IPR029063">
    <property type="entry name" value="SAM-dependent_MTases_sf"/>
</dbReference>
<sequence>MSRTFSVPRGTDEPVEIKIAEPALRAQGLSLQTWTSSYVLANLLHKLHVDIPASDGAIPVLELGAGTGLVGLTAAALWNVPVVLTDLPPIVQALAGNIQLNASIVNGLVDCGSLDWAAPEHLTLQNGQTRSSHTNKASVILAADTVYSEEHPELLTKAILSWLADGSSSRLILTYAMRVAYLDQIRELWQLLEAGGLEAIAEGREQASVDDWDDECLCEWSVWRWKPRTDTKA</sequence>
<dbReference type="GeneID" id="19158240"/>
<dbReference type="GO" id="GO:0008757">
    <property type="term" value="F:S-adenosylmethionine-dependent methyltransferase activity"/>
    <property type="evidence" value="ECO:0007669"/>
    <property type="project" value="UniProtKB-ARBA"/>
</dbReference>
<evidence type="ECO:0000313" key="1">
    <source>
        <dbReference type="EMBL" id="EXJ90247.1"/>
    </source>
</evidence>
<dbReference type="OrthoDB" id="433955at2759"/>
<dbReference type="RefSeq" id="XP_007722441.1">
    <property type="nucleotide sequence ID" value="XM_007724251.1"/>
</dbReference>
<dbReference type="PANTHER" id="PTHR14614:SF156">
    <property type="entry name" value="PROTEIN-LYSINE N-METHYLTRANSFERASE EFM2"/>
    <property type="match status" value="1"/>
</dbReference>
<proteinExistence type="predicted"/>
<dbReference type="SUPFAM" id="SSF53335">
    <property type="entry name" value="S-adenosyl-L-methionine-dependent methyltransferases"/>
    <property type="match status" value="1"/>
</dbReference>
<keyword evidence="2" id="KW-1185">Reference proteome</keyword>
<comment type="caution">
    <text evidence="1">The sequence shown here is derived from an EMBL/GenBank/DDBJ whole genome shotgun (WGS) entry which is preliminary data.</text>
</comment>
<dbReference type="HOGENOM" id="CLU_049351_2_0_1"/>
<evidence type="ECO:0000313" key="2">
    <source>
        <dbReference type="Proteomes" id="UP000019484"/>
    </source>
</evidence>
<accession>W9YBK4</accession>
<dbReference type="GO" id="GO:0005829">
    <property type="term" value="C:cytosol"/>
    <property type="evidence" value="ECO:0007669"/>
    <property type="project" value="TreeGrafter"/>
</dbReference>
<dbReference type="Gene3D" id="3.40.50.150">
    <property type="entry name" value="Vaccinia Virus protein VP39"/>
    <property type="match status" value="1"/>
</dbReference>
<dbReference type="Proteomes" id="UP000019484">
    <property type="component" value="Unassembled WGS sequence"/>
</dbReference>
<protein>
    <submittedName>
        <fullName evidence="1">Uncharacterized protein</fullName>
    </submittedName>
</protein>
<dbReference type="eggNOG" id="KOG2793">
    <property type="taxonomic scope" value="Eukaryota"/>
</dbReference>
<dbReference type="InterPro" id="IPR019410">
    <property type="entry name" value="Methyltransf_16"/>
</dbReference>
<name>W9YBK4_9EURO</name>
<gene>
    <name evidence="1" type="ORF">A1O1_03346</name>
</gene>
<dbReference type="AlphaFoldDB" id="W9YBK4"/>
<reference evidence="1 2" key="1">
    <citation type="submission" date="2013-03" db="EMBL/GenBank/DDBJ databases">
        <title>The Genome Sequence of Capronia coronata CBS 617.96.</title>
        <authorList>
            <consortium name="The Broad Institute Genomics Platform"/>
            <person name="Cuomo C."/>
            <person name="de Hoog S."/>
            <person name="Gorbushina A."/>
            <person name="Walker B."/>
            <person name="Young S.K."/>
            <person name="Zeng Q."/>
            <person name="Gargeya S."/>
            <person name="Fitzgerald M."/>
            <person name="Haas B."/>
            <person name="Abouelleil A."/>
            <person name="Allen A.W."/>
            <person name="Alvarado L."/>
            <person name="Arachchi H.M."/>
            <person name="Berlin A.M."/>
            <person name="Chapman S.B."/>
            <person name="Gainer-Dewar J."/>
            <person name="Goldberg J."/>
            <person name="Griggs A."/>
            <person name="Gujja S."/>
            <person name="Hansen M."/>
            <person name="Howarth C."/>
            <person name="Imamovic A."/>
            <person name="Ireland A."/>
            <person name="Larimer J."/>
            <person name="McCowan C."/>
            <person name="Murphy C."/>
            <person name="Pearson M."/>
            <person name="Poon T.W."/>
            <person name="Priest M."/>
            <person name="Roberts A."/>
            <person name="Saif S."/>
            <person name="Shea T."/>
            <person name="Sisk P."/>
            <person name="Sykes S."/>
            <person name="Wortman J."/>
            <person name="Nusbaum C."/>
            <person name="Birren B."/>
        </authorList>
    </citation>
    <scope>NUCLEOTIDE SEQUENCE [LARGE SCALE GENOMIC DNA]</scope>
    <source>
        <strain evidence="1 2">CBS 617.96</strain>
    </source>
</reference>
<dbReference type="PANTHER" id="PTHR14614">
    <property type="entry name" value="HEPATOCELLULAR CARCINOMA-ASSOCIATED ANTIGEN"/>
    <property type="match status" value="1"/>
</dbReference>
<organism evidence="1 2">
    <name type="scientific">Capronia coronata CBS 617.96</name>
    <dbReference type="NCBI Taxonomy" id="1182541"/>
    <lineage>
        <taxon>Eukaryota</taxon>
        <taxon>Fungi</taxon>
        <taxon>Dikarya</taxon>
        <taxon>Ascomycota</taxon>
        <taxon>Pezizomycotina</taxon>
        <taxon>Eurotiomycetes</taxon>
        <taxon>Chaetothyriomycetidae</taxon>
        <taxon>Chaetothyriales</taxon>
        <taxon>Herpotrichiellaceae</taxon>
        <taxon>Capronia</taxon>
    </lineage>
</organism>
<dbReference type="STRING" id="1182541.W9YBK4"/>
<dbReference type="Pfam" id="PF10294">
    <property type="entry name" value="Methyltransf_16"/>
    <property type="match status" value="1"/>
</dbReference>
<dbReference type="EMBL" id="AMWN01000003">
    <property type="protein sequence ID" value="EXJ90247.1"/>
    <property type="molecule type" value="Genomic_DNA"/>
</dbReference>